<dbReference type="RefSeq" id="WP_201663224.1">
    <property type="nucleotide sequence ID" value="NZ_JAEQNC010000015.1"/>
</dbReference>
<feature type="transmembrane region" description="Helical" evidence="1">
    <location>
        <begin position="79"/>
        <end position="98"/>
    </location>
</feature>
<feature type="transmembrane region" description="Helical" evidence="1">
    <location>
        <begin position="7"/>
        <end position="31"/>
    </location>
</feature>
<sequence length="138" mass="14809">MPVILRIGLAAILLVPGLIGLAGFCFLLSEWVDQGFGFASDRWLMALFVIAALCAVSFSVLTVGIILRFARWKKAAKASLVLSVIAVLTIVLGYQMLLDALGPDDAEGPTMAFIASAAALILIAAPPFLHWFRHVEIK</sequence>
<comment type="caution">
    <text evidence="2">The sequence shown here is derived from an EMBL/GenBank/DDBJ whole genome shotgun (WGS) entry which is preliminary data.</text>
</comment>
<proteinExistence type="predicted"/>
<reference evidence="2" key="1">
    <citation type="submission" date="2021-01" db="EMBL/GenBank/DDBJ databases">
        <title>Rhizobium sp. strain KVB221 16S ribosomal RNA gene Genome sequencing and assembly.</title>
        <authorList>
            <person name="Kang M."/>
        </authorList>
    </citation>
    <scope>NUCLEOTIDE SEQUENCE</scope>
    <source>
        <strain evidence="2">KVB221</strain>
    </source>
</reference>
<feature type="transmembrane region" description="Helical" evidence="1">
    <location>
        <begin position="43"/>
        <end position="67"/>
    </location>
</feature>
<keyword evidence="3" id="KW-1185">Reference proteome</keyword>
<accession>A0A936YS20</accession>
<gene>
    <name evidence="2" type="ORF">JJB09_21910</name>
</gene>
<dbReference type="EMBL" id="JAEQNC010000015">
    <property type="protein sequence ID" value="MBL0374673.1"/>
    <property type="molecule type" value="Genomic_DNA"/>
</dbReference>
<evidence type="ECO:0000256" key="1">
    <source>
        <dbReference type="SAM" id="Phobius"/>
    </source>
</evidence>
<dbReference type="AlphaFoldDB" id="A0A936YS20"/>
<name>A0A936YS20_9HYPH</name>
<organism evidence="2 3">
    <name type="scientific">Rhizobium setariae</name>
    <dbReference type="NCBI Taxonomy" id="2801340"/>
    <lineage>
        <taxon>Bacteria</taxon>
        <taxon>Pseudomonadati</taxon>
        <taxon>Pseudomonadota</taxon>
        <taxon>Alphaproteobacteria</taxon>
        <taxon>Hyphomicrobiales</taxon>
        <taxon>Rhizobiaceae</taxon>
        <taxon>Rhizobium/Agrobacterium group</taxon>
        <taxon>Rhizobium</taxon>
    </lineage>
</organism>
<protein>
    <submittedName>
        <fullName evidence="2">Uncharacterized protein</fullName>
    </submittedName>
</protein>
<keyword evidence="1" id="KW-0812">Transmembrane</keyword>
<evidence type="ECO:0000313" key="2">
    <source>
        <dbReference type="EMBL" id="MBL0374673.1"/>
    </source>
</evidence>
<evidence type="ECO:0000313" key="3">
    <source>
        <dbReference type="Proteomes" id="UP000633219"/>
    </source>
</evidence>
<keyword evidence="1" id="KW-1133">Transmembrane helix</keyword>
<dbReference type="Proteomes" id="UP000633219">
    <property type="component" value="Unassembled WGS sequence"/>
</dbReference>
<feature type="transmembrane region" description="Helical" evidence="1">
    <location>
        <begin position="110"/>
        <end position="132"/>
    </location>
</feature>
<keyword evidence="1" id="KW-0472">Membrane</keyword>